<dbReference type="GO" id="GO:0006303">
    <property type="term" value="P:double-strand break repair via nonhomologous end joining"/>
    <property type="evidence" value="ECO:0007669"/>
    <property type="project" value="TreeGrafter"/>
</dbReference>
<dbReference type="PANTHER" id="PTHR32235:SF1">
    <property type="entry name" value="NON-HOMOLOGOUS END-JOINING FACTOR 1"/>
    <property type="match status" value="1"/>
</dbReference>
<dbReference type="InterPro" id="IPR052287">
    <property type="entry name" value="NHEJ_factor"/>
</dbReference>
<comment type="similarity">
    <text evidence="6">Belongs to the XRCC4-XLF family. XLF subfamily.</text>
</comment>
<evidence type="ECO:0000259" key="9">
    <source>
        <dbReference type="Pfam" id="PF09302"/>
    </source>
</evidence>
<gene>
    <name evidence="11" type="ORF">B0T10DRAFT_29321</name>
</gene>
<dbReference type="Pfam" id="PF09302">
    <property type="entry name" value="XLF"/>
    <property type="match status" value="1"/>
</dbReference>
<dbReference type="EMBL" id="JAGPYM010000001">
    <property type="protein sequence ID" value="KAH6900448.1"/>
    <property type="molecule type" value="Genomic_DNA"/>
</dbReference>
<dbReference type="AlphaFoldDB" id="A0A9P8WIY7"/>
<keyword evidence="2" id="KW-0227">DNA damage</keyword>
<accession>A0A9P8WIY7</accession>
<evidence type="ECO:0000256" key="8">
    <source>
        <dbReference type="SAM" id="MobiDB-lite"/>
    </source>
</evidence>
<name>A0A9P8WIY7_9HYPO</name>
<dbReference type="InterPro" id="IPR038051">
    <property type="entry name" value="XRCC4-like_N_sf"/>
</dbReference>
<protein>
    <recommendedName>
        <fullName evidence="7">Non-homologous end-joining factor 1</fullName>
    </recommendedName>
</protein>
<keyword evidence="3" id="KW-0238">DNA-binding</keyword>
<dbReference type="Proteomes" id="UP000777438">
    <property type="component" value="Unassembled WGS sequence"/>
</dbReference>
<evidence type="ECO:0000256" key="1">
    <source>
        <dbReference type="ARBA" id="ARBA00004123"/>
    </source>
</evidence>
<feature type="domain" description="XLF-like coiled-coil region" evidence="10">
    <location>
        <begin position="134"/>
        <end position="186"/>
    </location>
</feature>
<keyword evidence="4" id="KW-0234">DNA repair</keyword>
<evidence type="ECO:0000256" key="4">
    <source>
        <dbReference type="ARBA" id="ARBA00023204"/>
    </source>
</evidence>
<dbReference type="CDD" id="cd22285">
    <property type="entry name" value="HD_XLF_N"/>
    <property type="match status" value="1"/>
</dbReference>
<feature type="compositionally biased region" description="Acidic residues" evidence="8">
    <location>
        <begin position="397"/>
        <end position="418"/>
    </location>
</feature>
<evidence type="ECO:0000313" key="11">
    <source>
        <dbReference type="EMBL" id="KAH6900448.1"/>
    </source>
</evidence>
<dbReference type="Gene3D" id="2.170.210.10">
    <property type="entry name" value="DNA double-strand break repair and VJ recombination XRCC4, N-terminal"/>
    <property type="match status" value="1"/>
</dbReference>
<dbReference type="InterPro" id="IPR053829">
    <property type="entry name" value="XLF-like_CC"/>
</dbReference>
<evidence type="ECO:0000313" key="12">
    <source>
        <dbReference type="Proteomes" id="UP000777438"/>
    </source>
</evidence>
<feature type="compositionally biased region" description="Basic and acidic residues" evidence="8">
    <location>
        <begin position="522"/>
        <end position="542"/>
    </location>
</feature>
<feature type="region of interest" description="Disordered" evidence="8">
    <location>
        <begin position="286"/>
        <end position="553"/>
    </location>
</feature>
<sequence>MSPTKSWRPLPLPSSPDMPVLLVSMDTDTAAYSVHVTDMANMWTESLDRKAICIRGWSENTTIDPSDTSDNMVKFLTSLQSALDPCHPNHEQTQLRLTRSSSSDAGEDGLTLHITCQLPGLQPLKWPMHLTKSPSSTVATDLVIPLVQAHLIRHQEVESLIRILGQKDVVLNKLLDKLDALGTGLEHVFNPLSGKKKVSRAAAADKVPGLEPFNRRSWQSSVTGCEGGTNDTEALVKEVFGGEGLKFESSLDVGEAPKLDQWWHEFNGASTSQRPWQLKTSVTRGTSLPAPAESMDVDEDDDFQVQSTPPHLASSRPIAPKTERLPDDASTEDEFESAPPPRSNRIVPTETRKPEIKKPSSRLGTLGRKKQSSPARSPSPVPSPQKTRVTSQKVDDSETASDPDDDGGETASEVDEDQPASSPPPPPPPPPPKPVAKKGGLGRIGGPKPKQPVQEPAETLSSEAVETSEPPSTRPAPRKLGIIGKKKDSEAAPVTAPERESRGRSRPLVKEEASSQPQARETSLERADRKREELKRELEKKAAAGPAKKKRKF</sequence>
<organism evidence="11 12">
    <name type="scientific">Thelonectria olida</name>
    <dbReference type="NCBI Taxonomy" id="1576542"/>
    <lineage>
        <taxon>Eukaryota</taxon>
        <taxon>Fungi</taxon>
        <taxon>Dikarya</taxon>
        <taxon>Ascomycota</taxon>
        <taxon>Pezizomycotina</taxon>
        <taxon>Sordariomycetes</taxon>
        <taxon>Hypocreomycetidae</taxon>
        <taxon>Hypocreales</taxon>
        <taxon>Nectriaceae</taxon>
        <taxon>Thelonectria</taxon>
    </lineage>
</organism>
<evidence type="ECO:0000256" key="6">
    <source>
        <dbReference type="ARBA" id="ARBA00025747"/>
    </source>
</evidence>
<feature type="compositionally biased region" description="Pro residues" evidence="8">
    <location>
        <begin position="421"/>
        <end position="434"/>
    </location>
</feature>
<proteinExistence type="inferred from homology"/>
<dbReference type="GO" id="GO:0032807">
    <property type="term" value="C:DNA ligase IV complex"/>
    <property type="evidence" value="ECO:0007669"/>
    <property type="project" value="TreeGrafter"/>
</dbReference>
<feature type="domain" description="XLF-like N-terminal" evidence="9">
    <location>
        <begin position="6"/>
        <end position="132"/>
    </location>
</feature>
<dbReference type="Pfam" id="PF21928">
    <property type="entry name" value="XLF_CC"/>
    <property type="match status" value="1"/>
</dbReference>
<keyword evidence="5" id="KW-0539">Nucleus</keyword>
<dbReference type="PANTHER" id="PTHR32235">
    <property type="entry name" value="NON-HOMOLOGOUS END-JOINING FACTOR 1"/>
    <property type="match status" value="1"/>
</dbReference>
<keyword evidence="12" id="KW-1185">Reference proteome</keyword>
<comment type="subcellular location">
    <subcellularLocation>
        <location evidence="1">Nucleus</location>
    </subcellularLocation>
</comment>
<reference evidence="11 12" key="1">
    <citation type="journal article" date="2021" name="Nat. Commun.">
        <title>Genetic determinants of endophytism in the Arabidopsis root mycobiome.</title>
        <authorList>
            <person name="Mesny F."/>
            <person name="Miyauchi S."/>
            <person name="Thiergart T."/>
            <person name="Pickel B."/>
            <person name="Atanasova L."/>
            <person name="Karlsson M."/>
            <person name="Huettel B."/>
            <person name="Barry K.W."/>
            <person name="Haridas S."/>
            <person name="Chen C."/>
            <person name="Bauer D."/>
            <person name="Andreopoulos W."/>
            <person name="Pangilinan J."/>
            <person name="LaButti K."/>
            <person name="Riley R."/>
            <person name="Lipzen A."/>
            <person name="Clum A."/>
            <person name="Drula E."/>
            <person name="Henrissat B."/>
            <person name="Kohler A."/>
            <person name="Grigoriev I.V."/>
            <person name="Martin F.M."/>
            <person name="Hacquard S."/>
        </authorList>
    </citation>
    <scope>NUCLEOTIDE SEQUENCE [LARGE SCALE GENOMIC DNA]</scope>
    <source>
        <strain evidence="11 12">MPI-CAGE-CH-0241</strain>
    </source>
</reference>
<evidence type="ECO:0000256" key="5">
    <source>
        <dbReference type="ARBA" id="ARBA00023242"/>
    </source>
</evidence>
<evidence type="ECO:0000256" key="7">
    <source>
        <dbReference type="ARBA" id="ARBA00044529"/>
    </source>
</evidence>
<dbReference type="OrthoDB" id="2155935at2759"/>
<dbReference type="GO" id="GO:0045027">
    <property type="term" value="F:DNA end binding"/>
    <property type="evidence" value="ECO:0007669"/>
    <property type="project" value="TreeGrafter"/>
</dbReference>
<evidence type="ECO:0000256" key="3">
    <source>
        <dbReference type="ARBA" id="ARBA00023125"/>
    </source>
</evidence>
<feature type="compositionally biased region" description="Polar residues" evidence="8">
    <location>
        <begin position="459"/>
        <end position="471"/>
    </location>
</feature>
<evidence type="ECO:0000259" key="10">
    <source>
        <dbReference type="Pfam" id="PF21928"/>
    </source>
</evidence>
<dbReference type="InterPro" id="IPR015381">
    <property type="entry name" value="XLF-like_N"/>
</dbReference>
<feature type="compositionally biased region" description="Basic and acidic residues" evidence="8">
    <location>
        <begin position="497"/>
        <end position="513"/>
    </location>
</feature>
<comment type="caution">
    <text evidence="11">The sequence shown here is derived from an EMBL/GenBank/DDBJ whole genome shotgun (WGS) entry which is preliminary data.</text>
</comment>
<evidence type="ECO:0000256" key="2">
    <source>
        <dbReference type="ARBA" id="ARBA00022763"/>
    </source>
</evidence>